<evidence type="ECO:0000313" key="2">
    <source>
        <dbReference type="Proteomes" id="UP000265520"/>
    </source>
</evidence>
<accession>A0A392W3V4</accession>
<evidence type="ECO:0000313" key="1">
    <source>
        <dbReference type="EMBL" id="MCI95308.1"/>
    </source>
</evidence>
<dbReference type="AlphaFoldDB" id="A0A392W3V4"/>
<keyword evidence="2" id="KW-1185">Reference proteome</keyword>
<protein>
    <submittedName>
        <fullName evidence="1">Uncharacterized protein</fullName>
    </submittedName>
</protein>
<proteinExistence type="predicted"/>
<dbReference type="EMBL" id="LXQA011383099">
    <property type="protein sequence ID" value="MCI95308.1"/>
    <property type="molecule type" value="Genomic_DNA"/>
</dbReference>
<reference evidence="1 2" key="1">
    <citation type="journal article" date="2018" name="Front. Plant Sci.">
        <title>Red Clover (Trifolium pratense) and Zigzag Clover (T. medium) - A Picture of Genomic Similarities and Differences.</title>
        <authorList>
            <person name="Dluhosova J."/>
            <person name="Istvanek J."/>
            <person name="Nedelnik J."/>
            <person name="Repkova J."/>
        </authorList>
    </citation>
    <scope>NUCLEOTIDE SEQUENCE [LARGE SCALE GENOMIC DNA]</scope>
    <source>
        <strain evidence="2">cv. 10/8</strain>
        <tissue evidence="1">Leaf</tissue>
    </source>
</reference>
<dbReference type="Proteomes" id="UP000265520">
    <property type="component" value="Unassembled WGS sequence"/>
</dbReference>
<sequence length="49" mass="5186">MVLSRFGKVSANCAPRRQGQRIAPASADELGSFGHLCVAQEGWRVALGS</sequence>
<comment type="caution">
    <text evidence="1">The sequence shown here is derived from an EMBL/GenBank/DDBJ whole genome shotgun (WGS) entry which is preliminary data.</text>
</comment>
<organism evidence="1 2">
    <name type="scientific">Trifolium medium</name>
    <dbReference type="NCBI Taxonomy" id="97028"/>
    <lineage>
        <taxon>Eukaryota</taxon>
        <taxon>Viridiplantae</taxon>
        <taxon>Streptophyta</taxon>
        <taxon>Embryophyta</taxon>
        <taxon>Tracheophyta</taxon>
        <taxon>Spermatophyta</taxon>
        <taxon>Magnoliopsida</taxon>
        <taxon>eudicotyledons</taxon>
        <taxon>Gunneridae</taxon>
        <taxon>Pentapetalae</taxon>
        <taxon>rosids</taxon>
        <taxon>fabids</taxon>
        <taxon>Fabales</taxon>
        <taxon>Fabaceae</taxon>
        <taxon>Papilionoideae</taxon>
        <taxon>50 kb inversion clade</taxon>
        <taxon>NPAAA clade</taxon>
        <taxon>Hologalegina</taxon>
        <taxon>IRL clade</taxon>
        <taxon>Trifolieae</taxon>
        <taxon>Trifolium</taxon>
    </lineage>
</organism>
<name>A0A392W3V4_9FABA</name>